<sequence length="263" mass="27696">MHIPRRTFLISGGASGLGLATARGLHARGAAVAILDSSEEAGEAVVAELGPERARFFETDVSDETSVGDAVKGVVEWAKSTDFELGGVVAAAGVGLPGKIVDRNNEPLSLSSVNTVFGINVRGTVDLIRQTVPHLVKTSPGNPDGEQGVLILVSSSAAFEGQQGQVAYSASKGAVASMTLPLARDLAQYGIRAVAIAPGWFETKMTSLMNEKTKKSLERVMEFPKRPGDPEEFARLVVEVVENGMLNGTVIRLDGALRMPSRL</sequence>
<evidence type="ECO:0000256" key="2">
    <source>
        <dbReference type="ARBA" id="ARBA00023002"/>
    </source>
</evidence>
<accession>A0A6A6P229</accession>
<dbReference type="PRINTS" id="PR00081">
    <property type="entry name" value="GDHRDH"/>
</dbReference>
<dbReference type="PROSITE" id="PS51318">
    <property type="entry name" value="TAT"/>
    <property type="match status" value="1"/>
</dbReference>
<dbReference type="InterPro" id="IPR036291">
    <property type="entry name" value="NAD(P)-bd_dom_sf"/>
</dbReference>
<dbReference type="GO" id="GO:0016491">
    <property type="term" value="F:oxidoreductase activity"/>
    <property type="evidence" value="ECO:0007669"/>
    <property type="project" value="UniProtKB-KW"/>
</dbReference>
<evidence type="ECO:0000256" key="1">
    <source>
        <dbReference type="ARBA" id="ARBA00022857"/>
    </source>
</evidence>
<evidence type="ECO:0000313" key="5">
    <source>
        <dbReference type="Proteomes" id="UP000799766"/>
    </source>
</evidence>
<dbReference type="PANTHER" id="PTHR43658:SF8">
    <property type="entry name" value="17-BETA-HYDROXYSTEROID DEHYDROGENASE 14-RELATED"/>
    <property type="match status" value="1"/>
</dbReference>
<dbReference type="AlphaFoldDB" id="A0A6A6P229"/>
<evidence type="ECO:0000313" key="4">
    <source>
        <dbReference type="EMBL" id="KAF2458091.1"/>
    </source>
</evidence>
<reference evidence="4" key="1">
    <citation type="journal article" date="2020" name="Stud. Mycol.">
        <title>101 Dothideomycetes genomes: a test case for predicting lifestyles and emergence of pathogens.</title>
        <authorList>
            <person name="Haridas S."/>
            <person name="Albert R."/>
            <person name="Binder M."/>
            <person name="Bloem J."/>
            <person name="Labutti K."/>
            <person name="Salamov A."/>
            <person name="Andreopoulos B."/>
            <person name="Baker S."/>
            <person name="Barry K."/>
            <person name="Bills G."/>
            <person name="Bluhm B."/>
            <person name="Cannon C."/>
            <person name="Castanera R."/>
            <person name="Culley D."/>
            <person name="Daum C."/>
            <person name="Ezra D."/>
            <person name="Gonzalez J."/>
            <person name="Henrissat B."/>
            <person name="Kuo A."/>
            <person name="Liang C."/>
            <person name="Lipzen A."/>
            <person name="Lutzoni F."/>
            <person name="Magnuson J."/>
            <person name="Mondo S."/>
            <person name="Nolan M."/>
            <person name="Ohm R."/>
            <person name="Pangilinan J."/>
            <person name="Park H.-J."/>
            <person name="Ramirez L."/>
            <person name="Alfaro M."/>
            <person name="Sun H."/>
            <person name="Tritt A."/>
            <person name="Yoshinaga Y."/>
            <person name="Zwiers L.-H."/>
            <person name="Turgeon B."/>
            <person name="Goodwin S."/>
            <person name="Spatafora J."/>
            <person name="Crous P."/>
            <person name="Grigoriev I."/>
        </authorList>
    </citation>
    <scope>NUCLEOTIDE SEQUENCE</scope>
    <source>
        <strain evidence="4">ATCC 16933</strain>
    </source>
</reference>
<dbReference type="PROSITE" id="PS00061">
    <property type="entry name" value="ADH_SHORT"/>
    <property type="match status" value="1"/>
</dbReference>
<dbReference type="OrthoDB" id="3819888at2759"/>
<dbReference type="SMART" id="SM00822">
    <property type="entry name" value="PKS_KR"/>
    <property type="match status" value="1"/>
</dbReference>
<dbReference type="Proteomes" id="UP000799766">
    <property type="component" value="Unassembled WGS sequence"/>
</dbReference>
<feature type="domain" description="Ketoreductase" evidence="3">
    <location>
        <begin position="6"/>
        <end position="203"/>
    </location>
</feature>
<proteinExistence type="predicted"/>
<dbReference type="InterPro" id="IPR020904">
    <property type="entry name" value="Sc_DH/Rdtase_CS"/>
</dbReference>
<dbReference type="Gene3D" id="3.40.50.720">
    <property type="entry name" value="NAD(P)-binding Rossmann-like Domain"/>
    <property type="match status" value="1"/>
</dbReference>
<protein>
    <recommendedName>
        <fullName evidence="3">Ketoreductase domain-containing protein</fullName>
    </recommendedName>
</protein>
<keyword evidence="2" id="KW-0560">Oxidoreductase</keyword>
<keyword evidence="1" id="KW-0521">NADP</keyword>
<dbReference type="InterPro" id="IPR057326">
    <property type="entry name" value="KR_dom"/>
</dbReference>
<dbReference type="InterPro" id="IPR006311">
    <property type="entry name" value="TAT_signal"/>
</dbReference>
<dbReference type="Pfam" id="PF00106">
    <property type="entry name" value="adh_short"/>
    <property type="match status" value="1"/>
</dbReference>
<gene>
    <name evidence="4" type="ORF">BDY21DRAFT_363039</name>
</gene>
<organism evidence="4 5">
    <name type="scientific">Lineolata rhizophorae</name>
    <dbReference type="NCBI Taxonomy" id="578093"/>
    <lineage>
        <taxon>Eukaryota</taxon>
        <taxon>Fungi</taxon>
        <taxon>Dikarya</taxon>
        <taxon>Ascomycota</taxon>
        <taxon>Pezizomycotina</taxon>
        <taxon>Dothideomycetes</taxon>
        <taxon>Dothideomycetes incertae sedis</taxon>
        <taxon>Lineolatales</taxon>
        <taxon>Lineolataceae</taxon>
        <taxon>Lineolata</taxon>
    </lineage>
</organism>
<name>A0A6A6P229_9PEZI</name>
<evidence type="ECO:0000259" key="3">
    <source>
        <dbReference type="SMART" id="SM00822"/>
    </source>
</evidence>
<dbReference type="SUPFAM" id="SSF51735">
    <property type="entry name" value="NAD(P)-binding Rossmann-fold domains"/>
    <property type="match status" value="1"/>
</dbReference>
<dbReference type="EMBL" id="MU001678">
    <property type="protein sequence ID" value="KAF2458091.1"/>
    <property type="molecule type" value="Genomic_DNA"/>
</dbReference>
<dbReference type="InterPro" id="IPR002347">
    <property type="entry name" value="SDR_fam"/>
</dbReference>
<keyword evidence="5" id="KW-1185">Reference proteome</keyword>
<dbReference type="PANTHER" id="PTHR43658">
    <property type="entry name" value="SHORT-CHAIN DEHYDROGENASE/REDUCTASE"/>
    <property type="match status" value="1"/>
</dbReference>